<gene>
    <name evidence="2" type="ORF">P7K49_023214</name>
</gene>
<protein>
    <submittedName>
        <fullName evidence="2">Uncharacterized protein</fullName>
    </submittedName>
</protein>
<evidence type="ECO:0000256" key="1">
    <source>
        <dbReference type="SAM" id="MobiDB-lite"/>
    </source>
</evidence>
<sequence>MGAKDVKLYVNRNLIFSGKLDKGDREAPVDRSILVDQKNEKSERLENTVNAHSEESKGAHEMAGNGDKELGLGCSQPAETLVDAKCSSHGNVCGERMNATNCGKDSLSPLEEYLRLSAAPTSMGDRPSAPATSPPVRCPPVHEEPSLIQQLENLMGRKISEPPGKTPLWLQPSPTGKDRKQGGGKPKPLWLSPEKPLAWKGRLPSEDVISEGPGETEAGDKGPRSEPGSGTSRRVNTKERNRRATPKACSDDVDIFNEPPNREHPANCLSNGRLPPEKDRESELENSYAQQSISLNAICVLEVSSSGVSSLQVKEISSAKFEHDKVNTSGPSKRLLELKDGAGGEKAELDP</sequence>
<organism evidence="2 3">
    <name type="scientific">Saguinus oedipus</name>
    <name type="common">Cotton-top tamarin</name>
    <name type="synonym">Oedipomidas oedipus</name>
    <dbReference type="NCBI Taxonomy" id="9490"/>
    <lineage>
        <taxon>Eukaryota</taxon>
        <taxon>Metazoa</taxon>
        <taxon>Chordata</taxon>
        <taxon>Craniata</taxon>
        <taxon>Vertebrata</taxon>
        <taxon>Euteleostomi</taxon>
        <taxon>Mammalia</taxon>
        <taxon>Eutheria</taxon>
        <taxon>Euarchontoglires</taxon>
        <taxon>Primates</taxon>
        <taxon>Haplorrhini</taxon>
        <taxon>Platyrrhini</taxon>
        <taxon>Cebidae</taxon>
        <taxon>Callitrichinae</taxon>
        <taxon>Saguinus</taxon>
    </lineage>
</organism>
<dbReference type="EMBL" id="JASSZA010000011">
    <property type="protein sequence ID" value="KAK2097763.1"/>
    <property type="molecule type" value="Genomic_DNA"/>
</dbReference>
<feature type="compositionally biased region" description="Basic and acidic residues" evidence="1">
    <location>
        <begin position="37"/>
        <end position="68"/>
    </location>
</feature>
<dbReference type="Proteomes" id="UP001266305">
    <property type="component" value="Unassembled WGS sequence"/>
</dbReference>
<keyword evidence="3" id="KW-1185">Reference proteome</keyword>
<feature type="compositionally biased region" description="Basic and acidic residues" evidence="1">
    <location>
        <begin position="334"/>
        <end position="351"/>
    </location>
</feature>
<proteinExistence type="predicted"/>
<feature type="region of interest" description="Disordered" evidence="1">
    <location>
        <begin position="120"/>
        <end position="287"/>
    </location>
</feature>
<evidence type="ECO:0000313" key="3">
    <source>
        <dbReference type="Proteomes" id="UP001266305"/>
    </source>
</evidence>
<reference evidence="2 3" key="1">
    <citation type="submission" date="2023-05" db="EMBL/GenBank/DDBJ databases">
        <title>B98-5 Cell Line De Novo Hybrid Assembly: An Optical Mapping Approach.</title>
        <authorList>
            <person name="Kananen K."/>
            <person name="Auerbach J.A."/>
            <person name="Kautto E."/>
            <person name="Blachly J.S."/>
        </authorList>
    </citation>
    <scope>NUCLEOTIDE SEQUENCE [LARGE SCALE GENOMIC DNA]</scope>
    <source>
        <strain evidence="2">B95-8</strain>
        <tissue evidence="2">Cell line</tissue>
    </source>
</reference>
<name>A0ABQ9UMK9_SAGOE</name>
<feature type="region of interest" description="Disordered" evidence="1">
    <location>
        <begin position="21"/>
        <end position="68"/>
    </location>
</feature>
<evidence type="ECO:0000313" key="2">
    <source>
        <dbReference type="EMBL" id="KAK2097763.1"/>
    </source>
</evidence>
<accession>A0ABQ9UMK9</accession>
<comment type="caution">
    <text evidence="2">The sequence shown here is derived from an EMBL/GenBank/DDBJ whole genome shotgun (WGS) entry which is preliminary data.</text>
</comment>
<feature type="region of interest" description="Disordered" evidence="1">
    <location>
        <begin position="317"/>
        <end position="351"/>
    </location>
</feature>